<evidence type="ECO:0000259" key="2">
    <source>
        <dbReference type="SMART" id="SM00906"/>
    </source>
</evidence>
<dbReference type="InterPro" id="IPR050987">
    <property type="entry name" value="AtrR-like"/>
</dbReference>
<evidence type="ECO:0000313" key="4">
    <source>
        <dbReference type="Proteomes" id="UP001152049"/>
    </source>
</evidence>
<dbReference type="PANTHER" id="PTHR46910">
    <property type="entry name" value="TRANSCRIPTION FACTOR PDR1"/>
    <property type="match status" value="1"/>
</dbReference>
<evidence type="ECO:0000256" key="1">
    <source>
        <dbReference type="ARBA" id="ARBA00023242"/>
    </source>
</evidence>
<dbReference type="PANTHER" id="PTHR46910:SF1">
    <property type="entry name" value="MISCELLANEOUS ZN(II)2CYS6 TRANSCRIPTION FACTOR (EUROFUNG)-RELATED"/>
    <property type="match status" value="1"/>
</dbReference>
<name>A0A9W8RYP8_9HYPO</name>
<dbReference type="OrthoDB" id="2283488at2759"/>
<dbReference type="GO" id="GO:0006351">
    <property type="term" value="P:DNA-templated transcription"/>
    <property type="evidence" value="ECO:0007669"/>
    <property type="project" value="InterPro"/>
</dbReference>
<dbReference type="EMBL" id="JAOQAZ010000018">
    <property type="protein sequence ID" value="KAJ4256804.1"/>
    <property type="molecule type" value="Genomic_DNA"/>
</dbReference>
<dbReference type="GO" id="GO:0003677">
    <property type="term" value="F:DNA binding"/>
    <property type="evidence" value="ECO:0007669"/>
    <property type="project" value="InterPro"/>
</dbReference>
<sequence>MAYLSKCIDLYFTYVYPTLPVLHRSTINETMVRVDVASARWDARSFALVTAACCYTLALVPDHLTTASWAVAEAFYKVSKDVLDSYAEQDVESPDHSSIAIRMFHSGWAHAAGKTKASWYILGEAVRLVQSMRLHDEATYERMDPLEAQLCRRVFWTLYTSDKSAAILGGHPQCLASSIFKEGITVAYADDFPDQDVIHISARSNHEQRVSIMTGFNANQDLWRAAEPLLLLTADEILAIQRGGSHSVLSESTPMLEKLTDQYVHFSTCLDNLPPMLGFHQSLASSPDDFAFADRYARLESPRALAIQRTNLQASYQCLKMVILRNLSTVWAHRYMDPHDYFLGHFLGRTRARQDQHDAQLVDSPLYILEALRVAGDMLYVAHTSGLDLIRINGESCTEKIRLVGASILELIARNPSSPLMSTAERYSKLYPHVLALLNSKVSEWAEHGASEENEGRR</sequence>
<dbReference type="Proteomes" id="UP001152049">
    <property type="component" value="Unassembled WGS sequence"/>
</dbReference>
<comment type="caution">
    <text evidence="3">The sequence shown here is derived from an EMBL/GenBank/DDBJ whole genome shotgun (WGS) entry which is preliminary data.</text>
</comment>
<protein>
    <recommendedName>
        <fullName evidence="2">Xylanolytic transcriptional activator regulatory domain-containing protein</fullName>
    </recommendedName>
</protein>
<dbReference type="GO" id="GO:0003700">
    <property type="term" value="F:DNA-binding transcription factor activity"/>
    <property type="evidence" value="ECO:0007669"/>
    <property type="project" value="InterPro"/>
</dbReference>
<keyword evidence="1" id="KW-0539">Nucleus</keyword>
<proteinExistence type="predicted"/>
<evidence type="ECO:0000313" key="3">
    <source>
        <dbReference type="EMBL" id="KAJ4256804.1"/>
    </source>
</evidence>
<dbReference type="SMART" id="SM00906">
    <property type="entry name" value="Fungal_trans"/>
    <property type="match status" value="1"/>
</dbReference>
<accession>A0A9W8RYP8</accession>
<dbReference type="InterPro" id="IPR007219">
    <property type="entry name" value="XnlR_reg_dom"/>
</dbReference>
<keyword evidence="4" id="KW-1185">Reference proteome</keyword>
<dbReference type="AlphaFoldDB" id="A0A9W8RYP8"/>
<organism evidence="3 4">
    <name type="scientific">Fusarium torreyae</name>
    <dbReference type="NCBI Taxonomy" id="1237075"/>
    <lineage>
        <taxon>Eukaryota</taxon>
        <taxon>Fungi</taxon>
        <taxon>Dikarya</taxon>
        <taxon>Ascomycota</taxon>
        <taxon>Pezizomycotina</taxon>
        <taxon>Sordariomycetes</taxon>
        <taxon>Hypocreomycetidae</taxon>
        <taxon>Hypocreales</taxon>
        <taxon>Nectriaceae</taxon>
        <taxon>Fusarium</taxon>
    </lineage>
</organism>
<reference evidence="3" key="1">
    <citation type="submission" date="2022-09" db="EMBL/GenBank/DDBJ databases">
        <title>Fusarium specimens isolated from Avocado Roots.</title>
        <authorList>
            <person name="Stajich J."/>
            <person name="Roper C."/>
            <person name="Heimlech-Rivalta G."/>
        </authorList>
    </citation>
    <scope>NUCLEOTIDE SEQUENCE</scope>
    <source>
        <strain evidence="3">CF00136</strain>
    </source>
</reference>
<dbReference type="Pfam" id="PF04082">
    <property type="entry name" value="Fungal_trans"/>
    <property type="match status" value="1"/>
</dbReference>
<feature type="domain" description="Xylanolytic transcriptional activator regulatory" evidence="2">
    <location>
        <begin position="118"/>
        <end position="195"/>
    </location>
</feature>
<gene>
    <name evidence="3" type="ORF">NW762_008900</name>
</gene>
<dbReference type="GO" id="GO:0008270">
    <property type="term" value="F:zinc ion binding"/>
    <property type="evidence" value="ECO:0007669"/>
    <property type="project" value="InterPro"/>
</dbReference>
<dbReference type="CDD" id="cd12148">
    <property type="entry name" value="fungal_TF_MHR"/>
    <property type="match status" value="1"/>
</dbReference>